<feature type="region of interest" description="Disordered" evidence="7">
    <location>
        <begin position="371"/>
        <end position="426"/>
    </location>
</feature>
<evidence type="ECO:0000256" key="3">
    <source>
        <dbReference type="ARBA" id="ARBA00022679"/>
    </source>
</evidence>
<evidence type="ECO:0000259" key="8">
    <source>
        <dbReference type="PROSITE" id="PS50011"/>
    </source>
</evidence>
<dbReference type="InterPro" id="IPR011009">
    <property type="entry name" value="Kinase-like_dom_sf"/>
</dbReference>
<keyword evidence="6" id="KW-0067">ATP-binding</keyword>
<name>A0A1Y2CXV4_9FUNG</name>
<dbReference type="Pfam" id="PF00069">
    <property type="entry name" value="Pkinase"/>
    <property type="match status" value="1"/>
</dbReference>
<dbReference type="PANTHER" id="PTHR44167">
    <property type="entry name" value="OVARIAN-SPECIFIC SERINE/THREONINE-PROTEIN KINASE LOK-RELATED"/>
    <property type="match status" value="1"/>
</dbReference>
<dbReference type="GO" id="GO:0004674">
    <property type="term" value="F:protein serine/threonine kinase activity"/>
    <property type="evidence" value="ECO:0007669"/>
    <property type="project" value="UniProtKB-KW"/>
</dbReference>
<dbReference type="CDD" id="cd14019">
    <property type="entry name" value="STKc_Cdc7"/>
    <property type="match status" value="1"/>
</dbReference>
<dbReference type="EMBL" id="MCGO01000004">
    <property type="protein sequence ID" value="ORY51872.1"/>
    <property type="molecule type" value="Genomic_DNA"/>
</dbReference>
<organism evidence="9 10">
    <name type="scientific">Rhizoclosmatium globosum</name>
    <dbReference type="NCBI Taxonomy" id="329046"/>
    <lineage>
        <taxon>Eukaryota</taxon>
        <taxon>Fungi</taxon>
        <taxon>Fungi incertae sedis</taxon>
        <taxon>Chytridiomycota</taxon>
        <taxon>Chytridiomycota incertae sedis</taxon>
        <taxon>Chytridiomycetes</taxon>
        <taxon>Chytridiales</taxon>
        <taxon>Chytriomycetaceae</taxon>
        <taxon>Rhizoclosmatium</taxon>
    </lineage>
</organism>
<sequence>MSRRRTKAQPYDALTLSPSVTSKAPLHTHMGHAANANAGTNGAGYARRRRATNNSNYANNDAAFLERLAPPPAHVPIVKAASRKRSLPDAQFAPAVSATALQPLSQAACDGIENTPVALNILNDDETGGNPSDVCCEPTKNTLLYPERRHVVPESDDPSADSRTTIETTDALNQSKPTTETHPILSIDDDSRIQKELGGEKMSIDQPQDGINDKDHEMEEYSDLAEALNVQKVIQMALEEDPNRSPLDTLRLLETIKNPLVSDVLKDHGLPLITPAMESTAAYQNLKNHELKYPGSAAHLCNSLRSVNAYSPMKSCGMTYPMAGIRAAVERSDAATQPPSTHMTSSLIPATEGLSAGCSADNKYVDIEGDDEEMPYSKEEDQVPTVNSRHDSETRDENKGEDDRKNDTESPTPRSNPKTNDILHSNNNSVQYELLAVNSSREPKPCTHVTKDEHDSCPTKSCIWNDLRYTGIPASYDVSKARPFSRTGLKLLRDYLPFGANGVGADPGGFRDFLSAYCEEYETGKRKNPATELYEVEKEEWCCDNEKHVTARAGMGDFRREMIDDYVAFYTRVWAEFEDVYATDGLRSTRDVEVREEVFELYDGFRGLKDKYRILDKIGEGTFSSVYKAVDQMHTVFDCSWCRCSIPDKNPSPERLGNRWAVCGVVALKRIYVTSSTERILNELAMLRKLSCKPNVAGLISALRSKDQIIAVLPFYEFHDFREFMTDSPSMEDIAHYMKALMIGLRGIHEEDILHRDIKPTNFLYNKKLKTGVIVDFGLAQVMATQPASEEHPPISNSSRVGYYENDKRPSIRGASRAGTRGFRAPEVLLRVIHQTTAIDIWAAGVILLCTLTKTYPFFNSPDDLDALLEITWIYGTSNMKKIAAAHGRRIHFSLPDYPRTQTPFETIVEKLNARILKVGTVNTEKQVADCFSFLKGCMCLSVKERLSAVSALEHPFLKALQ</sequence>
<evidence type="ECO:0000256" key="7">
    <source>
        <dbReference type="SAM" id="MobiDB-lite"/>
    </source>
</evidence>
<feature type="compositionally biased region" description="Polar residues" evidence="7">
    <location>
        <begin position="161"/>
        <end position="181"/>
    </location>
</feature>
<feature type="region of interest" description="Disordered" evidence="7">
    <location>
        <begin position="1"/>
        <end position="23"/>
    </location>
</feature>
<feature type="compositionally biased region" description="Polar residues" evidence="7">
    <location>
        <begin position="334"/>
        <end position="348"/>
    </location>
</feature>
<dbReference type="GO" id="GO:0005524">
    <property type="term" value="F:ATP binding"/>
    <property type="evidence" value="ECO:0007669"/>
    <property type="project" value="UniProtKB-KW"/>
</dbReference>
<evidence type="ECO:0000256" key="4">
    <source>
        <dbReference type="ARBA" id="ARBA00022741"/>
    </source>
</evidence>
<keyword evidence="2" id="KW-0723">Serine/threonine-protein kinase</keyword>
<dbReference type="STRING" id="329046.A0A1Y2CXV4"/>
<evidence type="ECO:0000256" key="1">
    <source>
        <dbReference type="ARBA" id="ARBA00012513"/>
    </source>
</evidence>
<evidence type="ECO:0000256" key="6">
    <source>
        <dbReference type="ARBA" id="ARBA00022840"/>
    </source>
</evidence>
<dbReference type="AlphaFoldDB" id="A0A1Y2CXV4"/>
<comment type="caution">
    <text evidence="9">The sequence shown here is derived from an EMBL/GenBank/DDBJ whole genome shotgun (WGS) entry which is preliminary data.</text>
</comment>
<evidence type="ECO:0000313" key="9">
    <source>
        <dbReference type="EMBL" id="ORY51872.1"/>
    </source>
</evidence>
<dbReference type="PANTHER" id="PTHR44167:SF23">
    <property type="entry name" value="CDC7 KINASE, ISOFORM A-RELATED"/>
    <property type="match status" value="1"/>
</dbReference>
<dbReference type="Gene3D" id="1.10.510.10">
    <property type="entry name" value="Transferase(Phosphotransferase) domain 1"/>
    <property type="match status" value="1"/>
</dbReference>
<dbReference type="OrthoDB" id="10020333at2759"/>
<protein>
    <recommendedName>
        <fullName evidence="1">non-specific serine/threonine protein kinase</fullName>
        <ecNumber evidence="1">2.7.11.1</ecNumber>
    </recommendedName>
</protein>
<accession>A0A1Y2CXV4</accession>
<feature type="compositionally biased region" description="Basic and acidic residues" evidence="7">
    <location>
        <begin position="388"/>
        <end position="408"/>
    </location>
</feature>
<dbReference type="Gene3D" id="3.30.200.20">
    <property type="entry name" value="Phosphorylase Kinase, domain 1"/>
    <property type="match status" value="1"/>
</dbReference>
<dbReference type="Proteomes" id="UP000193642">
    <property type="component" value="Unassembled WGS sequence"/>
</dbReference>
<reference evidence="9 10" key="1">
    <citation type="submission" date="2016-07" db="EMBL/GenBank/DDBJ databases">
        <title>Pervasive Adenine N6-methylation of Active Genes in Fungi.</title>
        <authorList>
            <consortium name="DOE Joint Genome Institute"/>
            <person name="Mondo S.J."/>
            <person name="Dannebaum R.O."/>
            <person name="Kuo R.C."/>
            <person name="Labutti K."/>
            <person name="Haridas S."/>
            <person name="Kuo A."/>
            <person name="Salamov A."/>
            <person name="Ahrendt S.R."/>
            <person name="Lipzen A."/>
            <person name="Sullivan W."/>
            <person name="Andreopoulos W.B."/>
            <person name="Clum A."/>
            <person name="Lindquist E."/>
            <person name="Daum C."/>
            <person name="Ramamoorthy G.K."/>
            <person name="Gryganskyi A."/>
            <person name="Culley D."/>
            <person name="Magnuson J.K."/>
            <person name="James T.Y."/>
            <person name="O'Malley M.A."/>
            <person name="Stajich J.E."/>
            <person name="Spatafora J.W."/>
            <person name="Visel A."/>
            <person name="Grigoriev I.V."/>
        </authorList>
    </citation>
    <scope>NUCLEOTIDE SEQUENCE [LARGE SCALE GENOMIC DNA]</scope>
    <source>
        <strain evidence="9 10">JEL800</strain>
    </source>
</reference>
<feature type="compositionally biased region" description="Polar residues" evidence="7">
    <location>
        <begin position="409"/>
        <end position="426"/>
    </location>
</feature>
<dbReference type="InterPro" id="IPR000719">
    <property type="entry name" value="Prot_kinase_dom"/>
</dbReference>
<evidence type="ECO:0000313" key="10">
    <source>
        <dbReference type="Proteomes" id="UP000193642"/>
    </source>
</evidence>
<feature type="region of interest" description="Disordered" evidence="7">
    <location>
        <begin position="152"/>
        <end position="190"/>
    </location>
</feature>
<evidence type="ECO:0000256" key="2">
    <source>
        <dbReference type="ARBA" id="ARBA00022527"/>
    </source>
</evidence>
<proteinExistence type="predicted"/>
<dbReference type="SMART" id="SM00220">
    <property type="entry name" value="S_TKc"/>
    <property type="match status" value="1"/>
</dbReference>
<keyword evidence="4" id="KW-0547">Nucleotide-binding</keyword>
<gene>
    <name evidence="9" type="ORF">BCR33DRAFT_399300</name>
</gene>
<dbReference type="EC" id="2.7.11.1" evidence="1"/>
<keyword evidence="10" id="KW-1185">Reference proteome</keyword>
<dbReference type="InterPro" id="IPR008271">
    <property type="entry name" value="Ser/Thr_kinase_AS"/>
</dbReference>
<dbReference type="PROSITE" id="PS50011">
    <property type="entry name" value="PROTEIN_KINASE_DOM"/>
    <property type="match status" value="1"/>
</dbReference>
<feature type="region of interest" description="Disordered" evidence="7">
    <location>
        <begin position="331"/>
        <end position="354"/>
    </location>
</feature>
<feature type="domain" description="Protein kinase" evidence="8">
    <location>
        <begin position="612"/>
        <end position="958"/>
    </location>
</feature>
<keyword evidence="5 9" id="KW-0418">Kinase</keyword>
<keyword evidence="3" id="KW-0808">Transferase</keyword>
<evidence type="ECO:0000256" key="5">
    <source>
        <dbReference type="ARBA" id="ARBA00022777"/>
    </source>
</evidence>
<dbReference type="GO" id="GO:0005634">
    <property type="term" value="C:nucleus"/>
    <property type="evidence" value="ECO:0007669"/>
    <property type="project" value="TreeGrafter"/>
</dbReference>
<dbReference type="SUPFAM" id="SSF56112">
    <property type="entry name" value="Protein kinase-like (PK-like)"/>
    <property type="match status" value="1"/>
</dbReference>
<dbReference type="PROSITE" id="PS00108">
    <property type="entry name" value="PROTEIN_KINASE_ST"/>
    <property type="match status" value="1"/>
</dbReference>
<dbReference type="GO" id="GO:0044773">
    <property type="term" value="P:mitotic DNA damage checkpoint signaling"/>
    <property type="evidence" value="ECO:0007669"/>
    <property type="project" value="TreeGrafter"/>
</dbReference>